<accession>A0A6B0UBJ5</accession>
<evidence type="ECO:0000313" key="1">
    <source>
        <dbReference type="EMBL" id="MXU86444.1"/>
    </source>
</evidence>
<dbReference type="AlphaFoldDB" id="A0A6B0UBJ5"/>
<reference evidence="1" key="1">
    <citation type="submission" date="2019-12" db="EMBL/GenBank/DDBJ databases">
        <title>An insight into the sialome of adult female Ixodes ricinus ticks feeding for 6 days.</title>
        <authorList>
            <person name="Perner J."/>
            <person name="Ribeiro J.M.C."/>
        </authorList>
    </citation>
    <scope>NUCLEOTIDE SEQUENCE</scope>
    <source>
        <strain evidence="1">Semi-engorged</strain>
        <tissue evidence="1">Salivary glands</tissue>
    </source>
</reference>
<organism evidence="1">
    <name type="scientific">Ixodes ricinus</name>
    <name type="common">Common tick</name>
    <name type="synonym">Acarus ricinus</name>
    <dbReference type="NCBI Taxonomy" id="34613"/>
    <lineage>
        <taxon>Eukaryota</taxon>
        <taxon>Metazoa</taxon>
        <taxon>Ecdysozoa</taxon>
        <taxon>Arthropoda</taxon>
        <taxon>Chelicerata</taxon>
        <taxon>Arachnida</taxon>
        <taxon>Acari</taxon>
        <taxon>Parasitiformes</taxon>
        <taxon>Ixodida</taxon>
        <taxon>Ixodoidea</taxon>
        <taxon>Ixodidae</taxon>
        <taxon>Ixodinae</taxon>
        <taxon>Ixodes</taxon>
    </lineage>
</organism>
<dbReference type="EMBL" id="GIFC01004361">
    <property type="protein sequence ID" value="MXU86444.1"/>
    <property type="molecule type" value="Transcribed_RNA"/>
</dbReference>
<sequence length="91" mass="9860">MVCAASREHRPIRVVLQFCLLSQPELAGAPSHCVGHLSGSRCACVVCGVAAWIARNSFFLFLNEISWFFCFFHRGLAPPACASVVGCSGMR</sequence>
<name>A0A6B0UBJ5_IXORI</name>
<protein>
    <submittedName>
        <fullName evidence="1">Uncharacterized protein</fullName>
    </submittedName>
</protein>
<proteinExistence type="predicted"/>